<proteinExistence type="predicted"/>
<evidence type="ECO:0000313" key="6">
    <source>
        <dbReference type="EMBL" id="QHN77380.1"/>
    </source>
</evidence>
<dbReference type="InterPro" id="IPR015300">
    <property type="entry name" value="DNA-bd_pseudobarrel_sf"/>
</dbReference>
<dbReference type="GO" id="GO:0005634">
    <property type="term" value="C:nucleus"/>
    <property type="evidence" value="ECO:0007669"/>
    <property type="project" value="UniProtKB-SubCell"/>
</dbReference>
<comment type="subcellular location">
    <subcellularLocation>
        <location evidence="1">Nucleus</location>
    </subcellularLocation>
</comment>
<name>A0A6B9V7I7_ARAHY</name>
<evidence type="ECO:0008006" key="8">
    <source>
        <dbReference type="Google" id="ProtNLM"/>
    </source>
</evidence>
<protein>
    <recommendedName>
        <fullName evidence="8">TF-B3 domain-containing protein</fullName>
    </recommendedName>
</protein>
<evidence type="ECO:0000256" key="3">
    <source>
        <dbReference type="ARBA" id="ARBA00023125"/>
    </source>
</evidence>
<evidence type="ECO:0000256" key="4">
    <source>
        <dbReference type="ARBA" id="ARBA00023163"/>
    </source>
</evidence>
<sequence>MDDKMLMPLEFKDDRVFYMEVDPQAFLHELPSLFYRNYKHMLGNKMHLIDFNENQVELMIGKGNIFSYILNRFDNLVNIYGLQDGGRIKLVYVGENVFVLTKVRDNNMVKK</sequence>
<keyword evidence="3" id="KW-0238">DNA-binding</keyword>
<dbReference type="Proteomes" id="UP000464620">
    <property type="component" value="Chromosome B09"/>
</dbReference>
<evidence type="ECO:0000256" key="1">
    <source>
        <dbReference type="ARBA" id="ARBA00004123"/>
    </source>
</evidence>
<dbReference type="EMBL" id="CP031001">
    <property type="protein sequence ID" value="QHN77380.1"/>
    <property type="molecule type" value="Genomic_DNA"/>
</dbReference>
<evidence type="ECO:0000256" key="5">
    <source>
        <dbReference type="ARBA" id="ARBA00023242"/>
    </source>
</evidence>
<keyword evidence="2" id="KW-0805">Transcription regulation</keyword>
<organism evidence="6 7">
    <name type="scientific">Arachis hypogaea</name>
    <name type="common">Peanut</name>
    <dbReference type="NCBI Taxonomy" id="3818"/>
    <lineage>
        <taxon>Eukaryota</taxon>
        <taxon>Viridiplantae</taxon>
        <taxon>Streptophyta</taxon>
        <taxon>Embryophyta</taxon>
        <taxon>Tracheophyta</taxon>
        <taxon>Spermatophyta</taxon>
        <taxon>Magnoliopsida</taxon>
        <taxon>eudicotyledons</taxon>
        <taxon>Gunneridae</taxon>
        <taxon>Pentapetalae</taxon>
        <taxon>rosids</taxon>
        <taxon>fabids</taxon>
        <taxon>Fabales</taxon>
        <taxon>Fabaceae</taxon>
        <taxon>Papilionoideae</taxon>
        <taxon>50 kb inversion clade</taxon>
        <taxon>dalbergioids sensu lato</taxon>
        <taxon>Dalbergieae</taxon>
        <taxon>Pterocarpus clade</taxon>
        <taxon>Arachis</taxon>
    </lineage>
</organism>
<dbReference type="GO" id="GO:0003677">
    <property type="term" value="F:DNA binding"/>
    <property type="evidence" value="ECO:0007669"/>
    <property type="project" value="UniProtKB-KW"/>
</dbReference>
<keyword evidence="5" id="KW-0539">Nucleus</keyword>
<keyword evidence="4" id="KW-0804">Transcription</keyword>
<dbReference type="AlphaFoldDB" id="A0A6B9V7I7"/>
<reference evidence="6 7" key="1">
    <citation type="submission" date="2020-01" db="EMBL/GenBank/DDBJ databases">
        <title>Genome sequence of Arachis hypogaea, cultivar Shitouqi.</title>
        <authorList>
            <person name="Zhuang W."/>
            <person name="Chen H."/>
            <person name="Varshney R."/>
            <person name="Wang D."/>
            <person name="Ming R."/>
        </authorList>
    </citation>
    <scope>NUCLEOTIDE SEQUENCE [LARGE SCALE GENOMIC DNA]</scope>
    <source>
        <tissue evidence="6">Young leaf</tissue>
    </source>
</reference>
<evidence type="ECO:0000313" key="7">
    <source>
        <dbReference type="Proteomes" id="UP000464620"/>
    </source>
</evidence>
<accession>A0A6B9V7I7</accession>
<gene>
    <name evidence="6" type="ORF">DS421_19g652200</name>
</gene>
<dbReference type="SUPFAM" id="SSF101936">
    <property type="entry name" value="DNA-binding pseudobarrel domain"/>
    <property type="match status" value="1"/>
</dbReference>
<evidence type="ECO:0000256" key="2">
    <source>
        <dbReference type="ARBA" id="ARBA00023015"/>
    </source>
</evidence>